<dbReference type="InterPro" id="IPR040813">
    <property type="entry name" value="Hen1_Lam_C"/>
</dbReference>
<dbReference type="PANTHER" id="PTHR21404">
    <property type="entry name" value="HEN1"/>
    <property type="match status" value="1"/>
</dbReference>
<dbReference type="GO" id="GO:0001510">
    <property type="term" value="P:RNA methylation"/>
    <property type="evidence" value="ECO:0007669"/>
    <property type="project" value="InterPro"/>
</dbReference>
<dbReference type="SUPFAM" id="SSF54534">
    <property type="entry name" value="FKBP-like"/>
    <property type="match status" value="1"/>
</dbReference>
<dbReference type="GO" id="GO:0046872">
    <property type="term" value="F:metal ion binding"/>
    <property type="evidence" value="ECO:0007669"/>
    <property type="project" value="UniProtKB-KW"/>
</dbReference>
<feature type="domain" description="HEN1 double-stranded RNA binding" evidence="14">
    <location>
        <begin position="185"/>
        <end position="321"/>
    </location>
</feature>
<organism evidence="16 17">
    <name type="scientific">Capsella rubella</name>
    <dbReference type="NCBI Taxonomy" id="81985"/>
    <lineage>
        <taxon>Eukaryota</taxon>
        <taxon>Viridiplantae</taxon>
        <taxon>Streptophyta</taxon>
        <taxon>Embryophyta</taxon>
        <taxon>Tracheophyta</taxon>
        <taxon>Spermatophyta</taxon>
        <taxon>Magnoliopsida</taxon>
        <taxon>eudicotyledons</taxon>
        <taxon>Gunneridae</taxon>
        <taxon>Pentapetalae</taxon>
        <taxon>rosids</taxon>
        <taxon>malvids</taxon>
        <taxon>Brassicales</taxon>
        <taxon>Brassicaceae</taxon>
        <taxon>Camelineae</taxon>
        <taxon>Capsella</taxon>
    </lineage>
</organism>
<evidence type="ECO:0000256" key="3">
    <source>
        <dbReference type="ARBA" id="ARBA00021330"/>
    </source>
</evidence>
<dbReference type="GO" id="GO:0030422">
    <property type="term" value="P:siRNA processing"/>
    <property type="evidence" value="ECO:0007669"/>
    <property type="project" value="TreeGrafter"/>
</dbReference>
<sequence length="739" mass="82855">MSYVMKAAAKLPDYIVVSPHLDSLRRKKPYPPAIIKALASQVESRRVEAVHIQCAVDGEEVVKPIILGISSGRYYLDIIAEKLGLKDGSQVMISGTIDGFKCRVYAAFPKLKSSDNSWKSREKRPVNESQHLEKSRNAKASFVSGLDIHGDAIVASVGYPWRSHELEHDDVTLKSFYRIYCSMSPNGIYKFSRQVLIAAQLPFSYTTKSNWRGPFPREILSMFCRQQHLAEPIFTITTAPVKPLDGILRSYQKLKDSEREDMRRKKLRIPRSGTGYRCEVKILSKSQDLVLDCSPGDFYEKENHAIQNASLKALSWFNKLFDGLDADPDQPCYSNLDLDMLFQRSVLIKGAFPCSRMYEQPRSKSRTTGMQHERKRVQSITDGSLVSICYSVSVEVDADFSENGECLKELIERNEEIEFEVGNGSMNPHLESVVTQMSVGQYACFVTDSPAEGLLLAAAPDTARTQSLLSEVSVGLEYNVRLLGVKEPTEERMEAAFFKPPLSKQRIEYAMKHIKESSASTLVDFGCGSGSLLASLLDYPTSLQSIVGVDISQKGLSRAAKILHLKLNKGACNLKSTILYDGSILEFDSRLHNIDVGTCLEVIEHMEVDQACQFGNTVLSLFCPKLLIVSTPNYEYNKILHMPGHKSVSQQPKFRNHDHKFEWTRKQFNQWASKLAKSHNYSVELSAVGGSGNVNHGFASQIAVFRRQEVNLVGKFSEGSMQPYKVAWEWTSGNGDKKT</sequence>
<dbReference type="FunFam" id="3.40.50.150:FF:000215">
    <property type="entry name" value="Hua enhancer1"/>
    <property type="match status" value="1"/>
</dbReference>
<evidence type="ECO:0000256" key="1">
    <source>
        <dbReference type="ARBA" id="ARBA00001946"/>
    </source>
</evidence>
<protein>
    <recommendedName>
        <fullName evidence="3">Small RNA 2'-O-methyltransferase</fullName>
        <ecNumber evidence="11">2.1.1.386</ecNumber>
    </recommendedName>
</protein>
<dbReference type="GO" id="GO:0090486">
    <property type="term" value="F:small RNA 2'-O-methyltransferase activity"/>
    <property type="evidence" value="ECO:0007669"/>
    <property type="project" value="UniProtKB-EC"/>
</dbReference>
<evidence type="ECO:0000256" key="5">
    <source>
        <dbReference type="ARBA" id="ARBA00022679"/>
    </source>
</evidence>
<keyword evidence="9" id="KW-0694">RNA-binding</keyword>
<dbReference type="GO" id="GO:0008757">
    <property type="term" value="F:S-adenosylmethionine-dependent methyltransferase activity"/>
    <property type="evidence" value="ECO:0007669"/>
    <property type="project" value="InterPro"/>
</dbReference>
<dbReference type="InterPro" id="IPR026610">
    <property type="entry name" value="Hen1"/>
</dbReference>
<evidence type="ECO:0000313" key="17">
    <source>
        <dbReference type="Proteomes" id="UP000029121"/>
    </source>
</evidence>
<feature type="domain" description="Methyltransferase type 11" evidence="13">
    <location>
        <begin position="523"/>
        <end position="611"/>
    </location>
</feature>
<evidence type="ECO:0000256" key="12">
    <source>
        <dbReference type="ARBA" id="ARBA00048418"/>
    </source>
</evidence>
<evidence type="ECO:0000256" key="10">
    <source>
        <dbReference type="ARBA" id="ARBA00023158"/>
    </source>
</evidence>
<dbReference type="Pfam" id="PF18441">
    <property type="entry name" value="Hen1_Lam_C"/>
    <property type="match status" value="1"/>
</dbReference>
<name>R0GUY7_9BRAS</name>
<dbReference type="GO" id="GO:0005737">
    <property type="term" value="C:cytoplasm"/>
    <property type="evidence" value="ECO:0007669"/>
    <property type="project" value="TreeGrafter"/>
</dbReference>
<dbReference type="eggNOG" id="KOG1045">
    <property type="taxonomic scope" value="Eukaryota"/>
</dbReference>
<dbReference type="Proteomes" id="UP000029121">
    <property type="component" value="Unassembled WGS sequence"/>
</dbReference>
<comment type="similarity">
    <text evidence="2">Belongs to the methyltransferase superfamily. HEN1 family.</text>
</comment>
<proteinExistence type="inferred from homology"/>
<dbReference type="GO" id="GO:0005634">
    <property type="term" value="C:nucleus"/>
    <property type="evidence" value="ECO:0007669"/>
    <property type="project" value="TreeGrafter"/>
</dbReference>
<evidence type="ECO:0000259" key="15">
    <source>
        <dbReference type="Pfam" id="PF18441"/>
    </source>
</evidence>
<reference evidence="17" key="1">
    <citation type="journal article" date="2013" name="Nat. Genet.">
        <title>The Capsella rubella genome and the genomic consequences of rapid mating system evolution.</title>
        <authorList>
            <person name="Slotte T."/>
            <person name="Hazzouri K.M."/>
            <person name="Agren J.A."/>
            <person name="Koenig D."/>
            <person name="Maumus F."/>
            <person name="Guo Y.L."/>
            <person name="Steige K."/>
            <person name="Platts A.E."/>
            <person name="Escobar J.S."/>
            <person name="Newman L.K."/>
            <person name="Wang W."/>
            <person name="Mandakova T."/>
            <person name="Vello E."/>
            <person name="Smith L.M."/>
            <person name="Henz S.R."/>
            <person name="Steffen J."/>
            <person name="Takuno S."/>
            <person name="Brandvain Y."/>
            <person name="Coop G."/>
            <person name="Andolfatto P."/>
            <person name="Hu T.T."/>
            <person name="Blanchette M."/>
            <person name="Clark R.M."/>
            <person name="Quesneville H."/>
            <person name="Nordborg M."/>
            <person name="Gaut B.S."/>
            <person name="Lysak M.A."/>
            <person name="Jenkins J."/>
            <person name="Grimwood J."/>
            <person name="Chapman J."/>
            <person name="Prochnik S."/>
            <person name="Shu S."/>
            <person name="Rokhsar D."/>
            <person name="Schmutz J."/>
            <person name="Weigel D."/>
            <person name="Wright S.I."/>
        </authorList>
    </citation>
    <scope>NUCLEOTIDE SEQUENCE [LARGE SCALE GENOMIC DNA]</scope>
    <source>
        <strain evidence="17">cv. Monte Gargano</strain>
    </source>
</reference>
<evidence type="ECO:0000256" key="8">
    <source>
        <dbReference type="ARBA" id="ARBA00022842"/>
    </source>
</evidence>
<dbReference type="OrthoDB" id="2154311at2759"/>
<keyword evidence="6" id="KW-0949">S-adenosyl-L-methionine</keyword>
<keyword evidence="17" id="KW-1185">Reference proteome</keyword>
<feature type="domain" description="Small RNA 2'-O-methyltransferase Hen1 La-motif C-terminal" evidence="15">
    <location>
        <begin position="46"/>
        <end position="183"/>
    </location>
</feature>
<dbReference type="EC" id="2.1.1.386" evidence="11"/>
<dbReference type="PANTHER" id="PTHR21404:SF3">
    <property type="entry name" value="SMALL RNA 2'-O-METHYLTRANSFERASE"/>
    <property type="match status" value="1"/>
</dbReference>
<accession>R0GUY7</accession>
<keyword evidence="4" id="KW-0489">Methyltransferase</keyword>
<evidence type="ECO:0000256" key="2">
    <source>
        <dbReference type="ARBA" id="ARBA00009026"/>
    </source>
</evidence>
<dbReference type="Pfam" id="PF08241">
    <property type="entry name" value="Methyltransf_11"/>
    <property type="match status" value="1"/>
</dbReference>
<dbReference type="EMBL" id="KB870811">
    <property type="protein sequence ID" value="EOA16095.1"/>
    <property type="molecule type" value="Genomic_DNA"/>
</dbReference>
<evidence type="ECO:0000259" key="14">
    <source>
        <dbReference type="Pfam" id="PF17842"/>
    </source>
</evidence>
<dbReference type="GO" id="GO:0003723">
    <property type="term" value="F:RNA binding"/>
    <property type="evidence" value="ECO:0007669"/>
    <property type="project" value="UniProtKB-KW"/>
</dbReference>
<comment type="cofactor">
    <cofactor evidence="1">
        <name>Mg(2+)</name>
        <dbReference type="ChEBI" id="CHEBI:18420"/>
    </cofactor>
</comment>
<dbReference type="Pfam" id="PF17842">
    <property type="entry name" value="dsRBD2"/>
    <property type="match status" value="1"/>
</dbReference>
<keyword evidence="5" id="KW-0808">Transferase</keyword>
<keyword evidence="7" id="KW-0479">Metal-binding</keyword>
<evidence type="ECO:0000256" key="4">
    <source>
        <dbReference type="ARBA" id="ARBA00022603"/>
    </source>
</evidence>
<keyword evidence="10" id="KW-0943">RNA-mediated gene silencing</keyword>
<evidence type="ECO:0000256" key="9">
    <source>
        <dbReference type="ARBA" id="ARBA00022884"/>
    </source>
</evidence>
<gene>
    <name evidence="16" type="ORF">CARUB_v10004229mg</name>
</gene>
<evidence type="ECO:0000259" key="13">
    <source>
        <dbReference type="Pfam" id="PF08241"/>
    </source>
</evidence>
<keyword evidence="8" id="KW-0460">Magnesium</keyword>
<dbReference type="InterPro" id="IPR029063">
    <property type="entry name" value="SAM-dependent_MTases_sf"/>
</dbReference>
<dbReference type="AlphaFoldDB" id="R0GUY7"/>
<dbReference type="KEGG" id="crb:17879935"/>
<dbReference type="Gene3D" id="3.40.50.150">
    <property type="entry name" value="Vaccinia Virus protein VP39"/>
    <property type="match status" value="1"/>
</dbReference>
<evidence type="ECO:0000256" key="7">
    <source>
        <dbReference type="ARBA" id="ARBA00022723"/>
    </source>
</evidence>
<dbReference type="SUPFAM" id="SSF53335">
    <property type="entry name" value="S-adenosyl-L-methionine-dependent methyltransferases"/>
    <property type="match status" value="1"/>
</dbReference>
<evidence type="ECO:0000256" key="11">
    <source>
        <dbReference type="ARBA" id="ARBA00035025"/>
    </source>
</evidence>
<evidence type="ECO:0000256" key="6">
    <source>
        <dbReference type="ARBA" id="ARBA00022691"/>
    </source>
</evidence>
<evidence type="ECO:0000313" key="16">
    <source>
        <dbReference type="EMBL" id="EOA16095.1"/>
    </source>
</evidence>
<dbReference type="InterPro" id="IPR013216">
    <property type="entry name" value="Methyltransf_11"/>
</dbReference>
<comment type="catalytic activity">
    <reaction evidence="12">
        <text>small RNA 3'-end nucleotide + S-adenosyl-L-methionine = small RNA 3'-end 2'-O-methylnucleotide + S-adenosyl-L-homocysteine + H(+)</text>
        <dbReference type="Rhea" id="RHEA:37887"/>
        <dbReference type="Rhea" id="RHEA-COMP:10415"/>
        <dbReference type="Rhea" id="RHEA-COMP:10416"/>
        <dbReference type="ChEBI" id="CHEBI:15378"/>
        <dbReference type="ChEBI" id="CHEBI:57856"/>
        <dbReference type="ChEBI" id="CHEBI:59789"/>
        <dbReference type="ChEBI" id="CHEBI:74896"/>
        <dbReference type="ChEBI" id="CHEBI:74898"/>
        <dbReference type="EC" id="2.1.1.386"/>
    </reaction>
</comment>
<dbReference type="InterPro" id="IPR040870">
    <property type="entry name" value="HEN1_dsRBD2"/>
</dbReference>